<dbReference type="RefSeq" id="WP_236405284.1">
    <property type="nucleotide sequence ID" value="NZ_JAKJHZ010000013.1"/>
</dbReference>
<evidence type="ECO:0000256" key="1">
    <source>
        <dbReference type="SAM" id="MobiDB-lite"/>
    </source>
</evidence>
<feature type="domain" description="HNH nuclease" evidence="2">
    <location>
        <begin position="377"/>
        <end position="435"/>
    </location>
</feature>
<keyword evidence="4" id="KW-1185">Reference proteome</keyword>
<sequence>MSTTTLDRSAGADTRLVLDRARTALSVRRQAEVEVLESVFEWAHAHPADAHADAAGWRGEGIPAPGSYAEAMFGERAIPIAGTGAPLVAEFCIQELAAALDLSHEATLALVGDVLDLAHRLPRLWGLVRSGRVPVHLGREAARASRDLDVDAAAHADRLLVWQPRRLNPHRVGVLVHEARLYSDPDRALADHDSALASRKVDVRLGPDVGAPGTGEVFMVLDEADAIAFDHTVSTMAGAIGTLGHPGSLDVRRAHAVGLLADSQAALDLLAGATSGPDSESACAAEDLAHERANPFRRPTTAHDETPVGEVELVFHVSDRDLLDDPQGVARSPRLGPVLVGRLRSWLLAAGSVTITPVVDLDPDAHPPVDQHDPPARMAAMVRHRDQTCVYPRCGQPAEACDLDHIGPYVPIDRGGPPGQTHPGNLAPLCRKHHRAKTFGRFSYRRLPDGSYRWTLPTGVTVTTDPRTPRPAPPPRKPLPHRRP</sequence>
<dbReference type="InterPro" id="IPR003615">
    <property type="entry name" value="HNH_nuc"/>
</dbReference>
<dbReference type="Gene3D" id="1.10.30.50">
    <property type="match status" value="1"/>
</dbReference>
<proteinExistence type="predicted"/>
<evidence type="ECO:0000259" key="2">
    <source>
        <dbReference type="SMART" id="SM00507"/>
    </source>
</evidence>
<keyword evidence="3" id="KW-0255">Endonuclease</keyword>
<name>A0ABS9HIC8_9ACTN</name>
<dbReference type="SMART" id="SM00507">
    <property type="entry name" value="HNHc"/>
    <property type="match status" value="1"/>
</dbReference>
<gene>
    <name evidence="3" type="ORF">L2K70_20560</name>
</gene>
<dbReference type="EMBL" id="JAKJHZ010000013">
    <property type="protein sequence ID" value="MCF6380014.1"/>
    <property type="molecule type" value="Genomic_DNA"/>
</dbReference>
<keyword evidence="3" id="KW-0378">Hydrolase</keyword>
<keyword evidence="3" id="KW-0540">Nuclease</keyword>
<dbReference type="Proteomes" id="UP001201161">
    <property type="component" value="Unassembled WGS sequence"/>
</dbReference>
<feature type="region of interest" description="Disordered" evidence="1">
    <location>
        <begin position="458"/>
        <end position="484"/>
    </location>
</feature>
<comment type="caution">
    <text evidence="3">The sequence shown here is derived from an EMBL/GenBank/DDBJ whole genome shotgun (WGS) entry which is preliminary data.</text>
</comment>
<protein>
    <submittedName>
        <fullName evidence="3">HNH endonuclease</fullName>
    </submittedName>
</protein>
<accession>A0ABS9HIC8</accession>
<reference evidence="3 4" key="1">
    <citation type="submission" date="2022-01" db="EMBL/GenBank/DDBJ databases">
        <title>Nocardioides sp. nov., an actinomycete isolated from mining soil.</title>
        <authorList>
            <person name="Liu L."/>
        </authorList>
    </citation>
    <scope>NUCLEOTIDE SEQUENCE [LARGE SCALE GENOMIC DNA]</scope>
    <source>
        <strain evidence="3 4">KLBMP 9356</strain>
    </source>
</reference>
<organism evidence="3 4">
    <name type="scientific">Nocardioides potassii</name>
    <dbReference type="NCBI Taxonomy" id="2911371"/>
    <lineage>
        <taxon>Bacteria</taxon>
        <taxon>Bacillati</taxon>
        <taxon>Actinomycetota</taxon>
        <taxon>Actinomycetes</taxon>
        <taxon>Propionibacteriales</taxon>
        <taxon>Nocardioidaceae</taxon>
        <taxon>Nocardioides</taxon>
    </lineage>
</organism>
<evidence type="ECO:0000313" key="3">
    <source>
        <dbReference type="EMBL" id="MCF6380014.1"/>
    </source>
</evidence>
<dbReference type="GO" id="GO:0004519">
    <property type="term" value="F:endonuclease activity"/>
    <property type="evidence" value="ECO:0007669"/>
    <property type="project" value="UniProtKB-KW"/>
</dbReference>
<evidence type="ECO:0000313" key="4">
    <source>
        <dbReference type="Proteomes" id="UP001201161"/>
    </source>
</evidence>
<dbReference type="CDD" id="cd00085">
    <property type="entry name" value="HNHc"/>
    <property type="match status" value="1"/>
</dbReference>